<dbReference type="RefSeq" id="WP_227565479.1">
    <property type="nucleotide sequence ID" value="NZ_CP101989.1"/>
</dbReference>
<proteinExistence type="predicted"/>
<name>A0ABY5K0R6_9CELL</name>
<dbReference type="SUPFAM" id="SSF53335">
    <property type="entry name" value="S-adenosyl-L-methionine-dependent methyltransferases"/>
    <property type="match status" value="1"/>
</dbReference>
<dbReference type="Proteomes" id="UP001317322">
    <property type="component" value="Chromosome"/>
</dbReference>
<dbReference type="Gene3D" id="3.40.50.150">
    <property type="entry name" value="Vaccinia Virus protein VP39"/>
    <property type="match status" value="1"/>
</dbReference>
<evidence type="ECO:0000259" key="1">
    <source>
        <dbReference type="Pfam" id="PF08241"/>
    </source>
</evidence>
<organism evidence="2 3">
    <name type="scientific">Cellulomonas wangsupingiae</name>
    <dbReference type="NCBI Taxonomy" id="2968085"/>
    <lineage>
        <taxon>Bacteria</taxon>
        <taxon>Bacillati</taxon>
        <taxon>Actinomycetota</taxon>
        <taxon>Actinomycetes</taxon>
        <taxon>Micrococcales</taxon>
        <taxon>Cellulomonadaceae</taxon>
        <taxon>Cellulomonas</taxon>
    </lineage>
</organism>
<evidence type="ECO:0000313" key="3">
    <source>
        <dbReference type="Proteomes" id="UP001317322"/>
    </source>
</evidence>
<dbReference type="EMBL" id="CP101989">
    <property type="protein sequence ID" value="UUI63935.1"/>
    <property type="molecule type" value="Genomic_DNA"/>
</dbReference>
<dbReference type="GO" id="GO:0032259">
    <property type="term" value="P:methylation"/>
    <property type="evidence" value="ECO:0007669"/>
    <property type="project" value="UniProtKB-KW"/>
</dbReference>
<sequence length="358" mass="39644">MRNFLKALFRPLLRVPVLGRLLRVLLAAWRAPVGAVRLDQVERAALELTVRLDALQAQTAADRQSSVVHMDRLLSVVTDVSARQAEADADRDNLARSVPVALRRLARHDVDLRLQLEEAQARLASLEHRAAEPVVLPEEVTTLGARVDEAAGHVGYLLERVEFVRSELMFEIRYGASSGGGDVAPAPVVKAPLEGRAGPMRVNLGCGHVPLDGYVNVDNRDLPGVDVVADVRHLPFEDGTVDEFFSSHFLEHFPQEQLRRVVLPYLRDKLAPGGRMRAVVPDIDAMMREYVAGRYPYGDLREVVYGGQDYDGDFHFNMFTPESLSALLAELGFVDIDVPTRGRVNGRSLEFEIGATRA</sequence>
<evidence type="ECO:0000313" key="2">
    <source>
        <dbReference type="EMBL" id="UUI63935.1"/>
    </source>
</evidence>
<accession>A0ABY5K0R6</accession>
<protein>
    <submittedName>
        <fullName evidence="2">Methyltransferase domain-containing protein</fullName>
    </submittedName>
</protein>
<keyword evidence="3" id="KW-1185">Reference proteome</keyword>
<dbReference type="GO" id="GO:0008168">
    <property type="term" value="F:methyltransferase activity"/>
    <property type="evidence" value="ECO:0007669"/>
    <property type="project" value="UniProtKB-KW"/>
</dbReference>
<feature type="domain" description="Methyltransferase type 11" evidence="1">
    <location>
        <begin position="226"/>
        <end position="275"/>
    </location>
</feature>
<dbReference type="Pfam" id="PF08241">
    <property type="entry name" value="Methyltransf_11"/>
    <property type="match status" value="1"/>
</dbReference>
<dbReference type="InterPro" id="IPR013216">
    <property type="entry name" value="Methyltransf_11"/>
</dbReference>
<keyword evidence="2" id="KW-0489">Methyltransferase</keyword>
<gene>
    <name evidence="2" type="ORF">NP075_12420</name>
</gene>
<dbReference type="InterPro" id="IPR029063">
    <property type="entry name" value="SAM-dependent_MTases_sf"/>
</dbReference>
<keyword evidence="2" id="KW-0808">Transferase</keyword>
<reference evidence="2 3" key="1">
    <citation type="submission" date="2022-07" db="EMBL/GenBank/DDBJ databases">
        <title>Novel species in genus cellulomonas.</title>
        <authorList>
            <person name="Ye L."/>
        </authorList>
    </citation>
    <scope>NUCLEOTIDE SEQUENCE [LARGE SCALE GENOMIC DNA]</scope>
    <source>
        <strain evidence="3">zg-Y908</strain>
    </source>
</reference>